<evidence type="ECO:0000313" key="3">
    <source>
        <dbReference type="Proteomes" id="UP000321574"/>
    </source>
</evidence>
<dbReference type="RefSeq" id="WP_147666913.1">
    <property type="nucleotide sequence ID" value="NZ_VDUW01000004.1"/>
</dbReference>
<comment type="caution">
    <text evidence="2">The sequence shown here is derived from an EMBL/GenBank/DDBJ whole genome shotgun (WGS) entry which is preliminary data.</text>
</comment>
<keyword evidence="3" id="KW-1185">Reference proteome</keyword>
<gene>
    <name evidence="2" type="ORF">FHP05_08125</name>
</gene>
<dbReference type="EMBL" id="VDUW01000004">
    <property type="protein sequence ID" value="TXL65093.1"/>
    <property type="molecule type" value="Genomic_DNA"/>
</dbReference>
<name>A0A5C8NVD5_9BACI</name>
<proteinExistence type="predicted"/>
<organism evidence="2 3">
    <name type="scientific">Cerasibacillus terrae</name>
    <dbReference type="NCBI Taxonomy" id="2498845"/>
    <lineage>
        <taxon>Bacteria</taxon>
        <taxon>Bacillati</taxon>
        <taxon>Bacillota</taxon>
        <taxon>Bacilli</taxon>
        <taxon>Bacillales</taxon>
        <taxon>Bacillaceae</taxon>
        <taxon>Cerasibacillus</taxon>
    </lineage>
</organism>
<dbReference type="Gene3D" id="3.40.30.10">
    <property type="entry name" value="Glutaredoxin"/>
    <property type="match status" value="1"/>
</dbReference>
<evidence type="ECO:0000259" key="1">
    <source>
        <dbReference type="Pfam" id="PF00085"/>
    </source>
</evidence>
<evidence type="ECO:0000313" key="2">
    <source>
        <dbReference type="EMBL" id="TXL65093.1"/>
    </source>
</evidence>
<reference evidence="2 3" key="1">
    <citation type="submission" date="2019-06" db="EMBL/GenBank/DDBJ databases">
        <title>Cerasibacillus sp. nov., isolated from maize field.</title>
        <authorList>
            <person name="Lin S.-Y."/>
            <person name="Tsai C.-F."/>
            <person name="Young C.-C."/>
        </authorList>
    </citation>
    <scope>NUCLEOTIDE SEQUENCE [LARGE SCALE GENOMIC DNA]</scope>
    <source>
        <strain evidence="2 3">CC-CFT480</strain>
    </source>
</reference>
<dbReference type="AlphaFoldDB" id="A0A5C8NVD5"/>
<dbReference type="CDD" id="cd02947">
    <property type="entry name" value="TRX_family"/>
    <property type="match status" value="1"/>
</dbReference>
<dbReference type="SUPFAM" id="SSF52833">
    <property type="entry name" value="Thioredoxin-like"/>
    <property type="match status" value="1"/>
</dbReference>
<dbReference type="Proteomes" id="UP000321574">
    <property type="component" value="Unassembled WGS sequence"/>
</dbReference>
<dbReference type="InterPro" id="IPR036249">
    <property type="entry name" value="Thioredoxin-like_sf"/>
</dbReference>
<dbReference type="Pfam" id="PF00085">
    <property type="entry name" value="Thioredoxin"/>
    <property type="match status" value="1"/>
</dbReference>
<sequence length="87" mass="9816">MRLLKFETATCPKCPVVSNFLMQQDVPFETVDAKEDSKTAQSFQIMSVPTTILLDDENKEIARSTGVNPKELMQIIHTYQKGESSHV</sequence>
<dbReference type="OrthoDB" id="9814618at2"/>
<feature type="domain" description="Thioredoxin" evidence="1">
    <location>
        <begin position="3"/>
        <end position="76"/>
    </location>
</feature>
<protein>
    <submittedName>
        <fullName evidence="2">Thioredoxin family protein</fullName>
    </submittedName>
</protein>
<dbReference type="InterPro" id="IPR013766">
    <property type="entry name" value="Thioredoxin_domain"/>
</dbReference>
<accession>A0A5C8NVD5</accession>